<keyword evidence="5" id="KW-1185">Reference proteome</keyword>
<dbReference type="PROSITE" id="PS50305">
    <property type="entry name" value="SIRTUIN"/>
    <property type="match status" value="1"/>
</dbReference>
<accession>A0A6P6XY65</accession>
<keyword evidence="3" id="KW-0479">Metal-binding</keyword>
<sequence length="311" mass="35812">MARNFVPAFKTCTEKDIELLQIFIDKSKKLAVITGAGISTESGLPDYRSKDVGLYSRNGYRPMNYSEFLGNHSSRQRYWARSFLGWNYIHNCQPNISHLTLTDWQRLGKLNTIITQNVDRLHHKAGSESVIELHGNLYNVKCIDCNHRISRILFQTILNEMNTDLLNDDKSLRARLLQENNNNNRTIRPDGDIDIIDDFVHSFRFPSCKRCNGLLKPDIVFFGDNVDQHLVEKIYKKLNNECDSLLVLGSSLKVFSIFRFILQQIQLKKPLAIVNIGPTRADTFLQNDQNNNDIILKIDSKISDVITKIQI</sequence>
<dbReference type="GO" id="GO:0017136">
    <property type="term" value="F:histone deacetylase activity, NAD-dependent"/>
    <property type="evidence" value="ECO:0007669"/>
    <property type="project" value="TreeGrafter"/>
</dbReference>
<dbReference type="InterPro" id="IPR026591">
    <property type="entry name" value="Sirtuin_cat_small_dom_sf"/>
</dbReference>
<dbReference type="GO" id="GO:0005759">
    <property type="term" value="C:mitochondrial matrix"/>
    <property type="evidence" value="ECO:0007669"/>
    <property type="project" value="TreeGrafter"/>
</dbReference>
<keyword evidence="2" id="KW-0520">NAD</keyword>
<evidence type="ECO:0000313" key="6">
    <source>
        <dbReference type="RefSeq" id="XP_027198000.1"/>
    </source>
</evidence>
<dbReference type="InterPro" id="IPR050134">
    <property type="entry name" value="NAD-dep_sirtuin_deacylases"/>
</dbReference>
<dbReference type="InterPro" id="IPR029035">
    <property type="entry name" value="DHS-like_NAD/FAD-binding_dom"/>
</dbReference>
<dbReference type="PANTHER" id="PTHR11085:SF10">
    <property type="entry name" value="NAD-DEPENDENT PROTEIN DEACYLASE SIRTUIN-5, MITOCHONDRIAL-RELATED"/>
    <property type="match status" value="1"/>
</dbReference>
<dbReference type="Proteomes" id="UP000515146">
    <property type="component" value="Unplaced"/>
</dbReference>
<evidence type="ECO:0000259" key="4">
    <source>
        <dbReference type="PROSITE" id="PS50305"/>
    </source>
</evidence>
<dbReference type="Gene3D" id="3.30.1600.10">
    <property type="entry name" value="SIR2/SIRT2 'Small Domain"/>
    <property type="match status" value="1"/>
</dbReference>
<dbReference type="FunCoup" id="A0A6P6XY65">
    <property type="interactions" value="1183"/>
</dbReference>
<dbReference type="GO" id="GO:0070403">
    <property type="term" value="F:NAD+ binding"/>
    <property type="evidence" value="ECO:0007669"/>
    <property type="project" value="InterPro"/>
</dbReference>
<dbReference type="InterPro" id="IPR026590">
    <property type="entry name" value="Ssirtuin_cat_dom"/>
</dbReference>
<dbReference type="GO" id="GO:0046872">
    <property type="term" value="F:metal ion binding"/>
    <property type="evidence" value="ECO:0007669"/>
    <property type="project" value="UniProtKB-KW"/>
</dbReference>
<feature type="active site" description="Proton acceptor" evidence="3">
    <location>
        <position position="134"/>
    </location>
</feature>
<evidence type="ECO:0000256" key="2">
    <source>
        <dbReference type="ARBA" id="ARBA00023027"/>
    </source>
</evidence>
<protein>
    <submittedName>
        <fullName evidence="6">NAD-dependent protein deacylase Sirt4-like</fullName>
    </submittedName>
</protein>
<gene>
    <name evidence="6" type="primary">LOC113792283</name>
</gene>
<name>A0A6P6XY65_DERPT</name>
<dbReference type="PANTHER" id="PTHR11085">
    <property type="entry name" value="NAD-DEPENDENT PROTEIN DEACYLASE SIRTUIN-5, MITOCHONDRIAL-RELATED"/>
    <property type="match status" value="1"/>
</dbReference>
<dbReference type="OrthoDB" id="424302at2759"/>
<dbReference type="OMA" id="RRHYWAR"/>
<dbReference type="Pfam" id="PF02146">
    <property type="entry name" value="SIR2"/>
    <property type="match status" value="1"/>
</dbReference>
<dbReference type="InterPro" id="IPR003000">
    <property type="entry name" value="Sirtuin"/>
</dbReference>
<feature type="binding site" evidence="3">
    <location>
        <position position="142"/>
    </location>
    <ligand>
        <name>Zn(2+)</name>
        <dbReference type="ChEBI" id="CHEBI:29105"/>
    </ligand>
</feature>
<dbReference type="SUPFAM" id="SSF52467">
    <property type="entry name" value="DHS-like NAD/FAD-binding domain"/>
    <property type="match status" value="1"/>
</dbReference>
<feature type="binding site" evidence="3">
    <location>
        <position position="145"/>
    </location>
    <ligand>
        <name>Zn(2+)</name>
        <dbReference type="ChEBI" id="CHEBI:29105"/>
    </ligand>
</feature>
<feature type="binding site" evidence="3">
    <location>
        <position position="208"/>
    </location>
    <ligand>
        <name>Zn(2+)</name>
        <dbReference type="ChEBI" id="CHEBI:29105"/>
    </ligand>
</feature>
<evidence type="ECO:0000313" key="5">
    <source>
        <dbReference type="Proteomes" id="UP000515146"/>
    </source>
</evidence>
<dbReference type="KEGG" id="dpte:113792283"/>
<dbReference type="AlphaFoldDB" id="A0A6P6XY65"/>
<reference evidence="6" key="1">
    <citation type="submission" date="2025-08" db="UniProtKB">
        <authorList>
            <consortium name="RefSeq"/>
        </authorList>
    </citation>
    <scope>IDENTIFICATION</scope>
    <source>
        <strain evidence="6">Airmid</strain>
    </source>
</reference>
<dbReference type="RefSeq" id="XP_027198000.1">
    <property type="nucleotide sequence ID" value="XM_027342199.1"/>
</dbReference>
<dbReference type="InParanoid" id="A0A6P6XY65"/>
<evidence type="ECO:0000256" key="1">
    <source>
        <dbReference type="ARBA" id="ARBA00022679"/>
    </source>
</evidence>
<evidence type="ECO:0000256" key="3">
    <source>
        <dbReference type="PROSITE-ProRule" id="PRU00236"/>
    </source>
</evidence>
<keyword evidence="3" id="KW-0862">Zinc</keyword>
<keyword evidence="1" id="KW-0808">Transferase</keyword>
<feature type="domain" description="Deacetylase sirtuin-type" evidence="4">
    <location>
        <begin position="10"/>
        <end position="311"/>
    </location>
</feature>
<organism evidence="5 6">
    <name type="scientific">Dermatophagoides pteronyssinus</name>
    <name type="common">European house dust mite</name>
    <dbReference type="NCBI Taxonomy" id="6956"/>
    <lineage>
        <taxon>Eukaryota</taxon>
        <taxon>Metazoa</taxon>
        <taxon>Ecdysozoa</taxon>
        <taxon>Arthropoda</taxon>
        <taxon>Chelicerata</taxon>
        <taxon>Arachnida</taxon>
        <taxon>Acari</taxon>
        <taxon>Acariformes</taxon>
        <taxon>Sarcoptiformes</taxon>
        <taxon>Astigmata</taxon>
        <taxon>Psoroptidia</taxon>
        <taxon>Analgoidea</taxon>
        <taxon>Pyroglyphidae</taxon>
        <taxon>Dermatophagoidinae</taxon>
        <taxon>Dermatophagoides</taxon>
    </lineage>
</organism>
<feature type="binding site" evidence="3">
    <location>
        <position position="211"/>
    </location>
    <ligand>
        <name>Zn(2+)</name>
        <dbReference type="ChEBI" id="CHEBI:29105"/>
    </ligand>
</feature>
<proteinExistence type="predicted"/>
<dbReference type="Gene3D" id="3.40.50.1220">
    <property type="entry name" value="TPP-binding domain"/>
    <property type="match status" value="1"/>
</dbReference>